<keyword evidence="1" id="KW-0677">Repeat</keyword>
<reference evidence="3" key="1">
    <citation type="submission" date="2020-05" db="EMBL/GenBank/DDBJ databases">
        <title>Phylogenomic resolution of chytrid fungi.</title>
        <authorList>
            <person name="Stajich J.E."/>
            <person name="Amses K."/>
            <person name="Simmons R."/>
            <person name="Seto K."/>
            <person name="Myers J."/>
            <person name="Bonds A."/>
            <person name="Quandt C.A."/>
            <person name="Barry K."/>
            <person name="Liu P."/>
            <person name="Grigoriev I."/>
            <person name="Longcore J.E."/>
            <person name="James T.Y."/>
        </authorList>
    </citation>
    <scope>NUCLEOTIDE SEQUENCE</scope>
    <source>
        <strain evidence="3">JEL0318</strain>
    </source>
</reference>
<dbReference type="InterPro" id="IPR011989">
    <property type="entry name" value="ARM-like"/>
</dbReference>
<evidence type="ECO:0000313" key="4">
    <source>
        <dbReference type="Proteomes" id="UP001212841"/>
    </source>
</evidence>
<dbReference type="Proteomes" id="UP001212841">
    <property type="component" value="Unassembled WGS sequence"/>
</dbReference>
<evidence type="ECO:0000259" key="2">
    <source>
        <dbReference type="Pfam" id="PF24492"/>
    </source>
</evidence>
<dbReference type="GO" id="GO:0005634">
    <property type="term" value="C:nucleus"/>
    <property type="evidence" value="ECO:0007669"/>
    <property type="project" value="TreeGrafter"/>
</dbReference>
<accession>A0AAD5SJQ0</accession>
<feature type="non-terminal residue" evidence="3">
    <location>
        <position position="1"/>
    </location>
</feature>
<dbReference type="GO" id="GO:0036503">
    <property type="term" value="P:ERAD pathway"/>
    <property type="evidence" value="ECO:0007669"/>
    <property type="project" value="TreeGrafter"/>
</dbReference>
<evidence type="ECO:0000313" key="3">
    <source>
        <dbReference type="EMBL" id="KAJ3055115.1"/>
    </source>
</evidence>
<feature type="domain" description="Proteasome adapter and scaffold protein ECM29 HEAT-repeat" evidence="2">
    <location>
        <begin position="377"/>
        <end position="538"/>
    </location>
</feature>
<name>A0AAD5SJQ0_9FUNG</name>
<dbReference type="PANTHER" id="PTHR23346:SF19">
    <property type="entry name" value="PROTEASOME ADAPTER AND SCAFFOLD PROTEIN ECM29"/>
    <property type="match status" value="1"/>
</dbReference>
<dbReference type="Gene3D" id="1.25.10.10">
    <property type="entry name" value="Leucine-rich Repeat Variant"/>
    <property type="match status" value="2"/>
</dbReference>
<dbReference type="PANTHER" id="PTHR23346">
    <property type="entry name" value="TRANSLATIONAL ACTIVATOR GCN1-RELATED"/>
    <property type="match status" value="1"/>
</dbReference>
<organism evidence="3 4">
    <name type="scientific">Rhizophlyctis rosea</name>
    <dbReference type="NCBI Taxonomy" id="64517"/>
    <lineage>
        <taxon>Eukaryota</taxon>
        <taxon>Fungi</taxon>
        <taxon>Fungi incertae sedis</taxon>
        <taxon>Chytridiomycota</taxon>
        <taxon>Chytridiomycota incertae sedis</taxon>
        <taxon>Chytridiomycetes</taxon>
        <taxon>Rhizophlyctidales</taxon>
        <taxon>Rhizophlyctidaceae</taxon>
        <taxon>Rhizophlyctis</taxon>
    </lineage>
</organism>
<dbReference type="GO" id="GO:0060090">
    <property type="term" value="F:molecular adaptor activity"/>
    <property type="evidence" value="ECO:0007669"/>
    <property type="project" value="TreeGrafter"/>
</dbReference>
<proteinExistence type="predicted"/>
<dbReference type="Pfam" id="PF24492">
    <property type="entry name" value="HEAT_ECM29"/>
    <property type="match status" value="1"/>
</dbReference>
<comment type="caution">
    <text evidence="3">The sequence shown here is derived from an EMBL/GenBank/DDBJ whole genome shotgun (WGS) entry which is preliminary data.</text>
</comment>
<dbReference type="InterPro" id="IPR055443">
    <property type="entry name" value="HEAT_ECM29"/>
</dbReference>
<sequence>DMLEGILGKILEEVKGGRPVARRAFCLWLLCLVRHCGRSGVVVAHALQIHEAFSRLLSDRDDFTQEVASKGIGLVYEIGDQSTRDALVNTLVSTFTEGRKIAPQTVTGETQLFADNALGASPDGGSLTTYQSVLSLASDMNQPDLVYRFMSLASHSAIWNSRRGASMGFGHIAAQAEAELRPHLPQLIPRLYRFQFDPNQRVAETMKSIWKTLVKEPKKAVDEYFEVIVGDVIKGMGDRQWRMREASCAALADLIVGRGIGQLKGYLQELWNMCFRALDDIKESVRNAAFLTCKALTNVTLRYCDPTVASEREGQQVVDIVLPFFLVCVVAFLPVAVWVVNDACWLQSKGLGSMAEDVRKYSLSTILKICRKGGIFLRPHLAEIAGTLLEGLSSLEPQIVNYLSFHTEKYGVTQEDLDASRLAATRHSPMMDALETCVDQIDAGSLPQLVSRLNTIIRKGIGLPTRAGSARFVCSLVQRIPLDLKPHADSILKALSGVVYDRSPAVRKANATALAHICRIASDGAVTKLLNQLKTSYLEGEDLEQRSVAGIVVLEMSRHAGDVLKAHHAEVIPVAFIGARDPEEELKKVWENVWEENTAGSSGSIRLWLGELMTLSQSLLSTTPSWAVKRQVAQAIGDMAKSLGSGFETQINQAINILIEALAGRTWEGKERVMESFGTVCVEGRNWFKTEGKGRVDEVVKVLIREAKKNNRPYKRVSIEQLGRVVDALEIDRFEDVEEYLVELAKGVEDEDAMDEDDSREKPLSLQIRANGFKALGLCWPKVKETQAKYVGDIVKLLAENVDGNVWNVRLGVLDALEKIVEKLQEGVLTTDLVTTISKSLFLALEDNKYSAIREAASRTLKKLLERAKEENLIDDTVRSEIVAGLDTAIDREPAGNVAETLKAVRREASGMDLS</sequence>
<dbReference type="SUPFAM" id="SSF48371">
    <property type="entry name" value="ARM repeat"/>
    <property type="match status" value="2"/>
</dbReference>
<evidence type="ECO:0000256" key="1">
    <source>
        <dbReference type="ARBA" id="ARBA00022737"/>
    </source>
</evidence>
<dbReference type="InterPro" id="IPR016024">
    <property type="entry name" value="ARM-type_fold"/>
</dbReference>
<protein>
    <recommendedName>
        <fullName evidence="2">Proteasome adapter and scaffold protein ECM29 HEAT-repeat domain-containing protein</fullName>
    </recommendedName>
</protein>
<gene>
    <name evidence="3" type="ORF">HK097_011428</name>
</gene>
<dbReference type="Pfam" id="PF23731">
    <property type="entry name" value="ARM_ECM29_C"/>
    <property type="match status" value="1"/>
</dbReference>
<dbReference type="EMBL" id="JADGJD010000094">
    <property type="protein sequence ID" value="KAJ3055115.1"/>
    <property type="molecule type" value="Genomic_DNA"/>
</dbReference>
<dbReference type="GO" id="GO:0005737">
    <property type="term" value="C:cytoplasm"/>
    <property type="evidence" value="ECO:0007669"/>
    <property type="project" value="TreeGrafter"/>
</dbReference>
<keyword evidence="4" id="KW-1185">Reference proteome</keyword>
<dbReference type="AlphaFoldDB" id="A0AAD5SJQ0"/>